<dbReference type="SUPFAM" id="SSF48403">
    <property type="entry name" value="Ankyrin repeat"/>
    <property type="match status" value="1"/>
</dbReference>
<proteinExistence type="predicted"/>
<dbReference type="PANTHER" id="PTHR24198:SF165">
    <property type="entry name" value="ANKYRIN REPEAT-CONTAINING PROTEIN-RELATED"/>
    <property type="match status" value="1"/>
</dbReference>
<evidence type="ECO:0000313" key="3">
    <source>
        <dbReference type="EMBL" id="KNC49425.1"/>
    </source>
</evidence>
<accession>A0A0L0DB09</accession>
<name>A0A0L0DB09_THETB</name>
<evidence type="ECO:0000256" key="2">
    <source>
        <dbReference type="ARBA" id="ARBA00023043"/>
    </source>
</evidence>
<evidence type="ECO:0000313" key="4">
    <source>
        <dbReference type="Proteomes" id="UP000054408"/>
    </source>
</evidence>
<evidence type="ECO:0000256" key="1">
    <source>
        <dbReference type="ARBA" id="ARBA00022737"/>
    </source>
</evidence>
<dbReference type="GeneID" id="25564850"/>
<organism evidence="3 4">
    <name type="scientific">Thecamonas trahens ATCC 50062</name>
    <dbReference type="NCBI Taxonomy" id="461836"/>
    <lineage>
        <taxon>Eukaryota</taxon>
        <taxon>Apusozoa</taxon>
        <taxon>Apusomonadida</taxon>
        <taxon>Apusomonadidae</taxon>
        <taxon>Thecamonas</taxon>
    </lineage>
</organism>
<sequence>MLDKLPAELVHRIAYDVLILSPRDVVNLACVNKSLTTVLLGDRYSRDRARRWRATQLALRWCSARDGLAALWALLVPQRDVVADSLEWSEAAATAIKAFADSEVLSKDELLARACKRGHTLAVAALIKHSGYSPTDDDCLAFRLAAQCGHLDIVEFLAAQEGVDAGAYNNYAVRWAARYGRVDVVRFLLAHPAVDPAADNNCAVRWAGMCGQIATLRLLLADPRVDPTANNSEALRKAAHVGCATAVRLLLDDGRCDPRAEDDYALKWALKYGHATIVAALEAVVPPEVVAAIAE</sequence>
<dbReference type="EMBL" id="GL349455">
    <property type="protein sequence ID" value="KNC49425.1"/>
    <property type="molecule type" value="Genomic_DNA"/>
</dbReference>
<dbReference type="RefSeq" id="XP_013757848.1">
    <property type="nucleotide sequence ID" value="XM_013902394.1"/>
</dbReference>
<dbReference type="AlphaFoldDB" id="A0A0L0DB09"/>
<gene>
    <name evidence="3" type="ORF">AMSG_05430</name>
</gene>
<keyword evidence="4" id="KW-1185">Reference proteome</keyword>
<dbReference type="OrthoDB" id="2163089at2759"/>
<protein>
    <submittedName>
        <fullName evidence="3">Uncharacterized protein</fullName>
    </submittedName>
</protein>
<dbReference type="Proteomes" id="UP000054408">
    <property type="component" value="Unassembled WGS sequence"/>
</dbReference>
<dbReference type="Pfam" id="PF12796">
    <property type="entry name" value="Ank_2"/>
    <property type="match status" value="1"/>
</dbReference>
<keyword evidence="2" id="KW-0040">ANK repeat</keyword>
<dbReference type="Gene3D" id="1.25.40.20">
    <property type="entry name" value="Ankyrin repeat-containing domain"/>
    <property type="match status" value="2"/>
</dbReference>
<dbReference type="eggNOG" id="ENOG502SVAA">
    <property type="taxonomic scope" value="Eukaryota"/>
</dbReference>
<keyword evidence="1" id="KW-0677">Repeat</keyword>
<dbReference type="InterPro" id="IPR036770">
    <property type="entry name" value="Ankyrin_rpt-contain_sf"/>
</dbReference>
<dbReference type="PANTHER" id="PTHR24198">
    <property type="entry name" value="ANKYRIN REPEAT AND PROTEIN KINASE DOMAIN-CONTAINING PROTEIN"/>
    <property type="match status" value="1"/>
</dbReference>
<reference evidence="3 4" key="1">
    <citation type="submission" date="2010-05" db="EMBL/GenBank/DDBJ databases">
        <title>The Genome Sequence of Thecamonas trahens ATCC 50062.</title>
        <authorList>
            <consortium name="The Broad Institute Genome Sequencing Platform"/>
            <person name="Russ C."/>
            <person name="Cuomo C."/>
            <person name="Shea T."/>
            <person name="Young S.K."/>
            <person name="Zeng Q."/>
            <person name="Koehrsen M."/>
            <person name="Haas B."/>
            <person name="Borodovsky M."/>
            <person name="Guigo R."/>
            <person name="Alvarado L."/>
            <person name="Berlin A."/>
            <person name="Bochicchio J."/>
            <person name="Borenstein D."/>
            <person name="Chapman S."/>
            <person name="Chen Z."/>
            <person name="Freedman E."/>
            <person name="Gellesch M."/>
            <person name="Goldberg J."/>
            <person name="Griggs A."/>
            <person name="Gujja S."/>
            <person name="Heilman E."/>
            <person name="Heiman D."/>
            <person name="Hepburn T."/>
            <person name="Howarth C."/>
            <person name="Jen D."/>
            <person name="Larson L."/>
            <person name="Mehta T."/>
            <person name="Park D."/>
            <person name="Pearson M."/>
            <person name="Roberts A."/>
            <person name="Saif S."/>
            <person name="Shenoy N."/>
            <person name="Sisk P."/>
            <person name="Stolte C."/>
            <person name="Sykes S."/>
            <person name="Thomson T."/>
            <person name="Walk T."/>
            <person name="White J."/>
            <person name="Yandava C."/>
            <person name="Burger G."/>
            <person name="Gray M.W."/>
            <person name="Holland P.W.H."/>
            <person name="King N."/>
            <person name="Lang F.B.F."/>
            <person name="Roger A.J."/>
            <person name="Ruiz-Trillo I."/>
            <person name="Lander E."/>
            <person name="Nusbaum C."/>
        </authorList>
    </citation>
    <scope>NUCLEOTIDE SEQUENCE [LARGE SCALE GENOMIC DNA]</scope>
    <source>
        <strain evidence="3 4">ATCC 50062</strain>
    </source>
</reference>
<dbReference type="SMART" id="SM00248">
    <property type="entry name" value="ANK"/>
    <property type="match status" value="5"/>
</dbReference>
<dbReference type="InterPro" id="IPR002110">
    <property type="entry name" value="Ankyrin_rpt"/>
</dbReference>